<evidence type="ECO:0000313" key="2">
    <source>
        <dbReference type="EMBL" id="DAE00870.1"/>
    </source>
</evidence>
<dbReference type="Gene3D" id="1.10.260.40">
    <property type="entry name" value="lambda repressor-like DNA-binding domains"/>
    <property type="match status" value="1"/>
</dbReference>
<dbReference type="InterPro" id="IPR001387">
    <property type="entry name" value="Cro/C1-type_HTH"/>
</dbReference>
<organism evidence="2">
    <name type="scientific">Myoviridae sp. ctoIO8</name>
    <dbReference type="NCBI Taxonomy" id="2825173"/>
    <lineage>
        <taxon>Viruses</taxon>
        <taxon>Duplodnaviria</taxon>
        <taxon>Heunggongvirae</taxon>
        <taxon>Uroviricota</taxon>
        <taxon>Caudoviricetes</taxon>
    </lineage>
</organism>
<feature type="domain" description="HTH cro/C1-type" evidence="1">
    <location>
        <begin position="8"/>
        <end position="62"/>
    </location>
</feature>
<dbReference type="SUPFAM" id="SSF47413">
    <property type="entry name" value="lambda repressor-like DNA-binding domains"/>
    <property type="match status" value="1"/>
</dbReference>
<protein>
    <submittedName>
        <fullName evidence="2">Helix-turn-helix XRE-family like protein</fullName>
    </submittedName>
</protein>
<dbReference type="InterPro" id="IPR010982">
    <property type="entry name" value="Lambda_DNA-bd_dom_sf"/>
</dbReference>
<accession>A0A8S5P196</accession>
<proteinExistence type="predicted"/>
<evidence type="ECO:0000259" key="1">
    <source>
        <dbReference type="PROSITE" id="PS50943"/>
    </source>
</evidence>
<name>A0A8S5P196_9CAUD</name>
<dbReference type="PROSITE" id="PS50943">
    <property type="entry name" value="HTH_CROC1"/>
    <property type="match status" value="1"/>
</dbReference>
<sequence length="64" mass="7199">MLDSQITFEAARMNAGLTLKEVARRLNVNARTVKRWEAYKATPSVDHFVGLCRLYGCSVDAIKL</sequence>
<dbReference type="EMBL" id="BK015314">
    <property type="protein sequence ID" value="DAE00870.1"/>
    <property type="molecule type" value="Genomic_DNA"/>
</dbReference>
<dbReference type="CDD" id="cd00093">
    <property type="entry name" value="HTH_XRE"/>
    <property type="match status" value="1"/>
</dbReference>
<reference evidence="2" key="1">
    <citation type="journal article" date="2021" name="Proc. Natl. Acad. Sci. U.S.A.">
        <title>A Catalog of Tens of Thousands of Viruses from Human Metagenomes Reveals Hidden Associations with Chronic Diseases.</title>
        <authorList>
            <person name="Tisza M.J."/>
            <person name="Buck C.B."/>
        </authorList>
    </citation>
    <scope>NUCLEOTIDE SEQUENCE</scope>
    <source>
        <strain evidence="2">CtoIO8</strain>
    </source>
</reference>
<dbReference type="GO" id="GO:0003677">
    <property type="term" value="F:DNA binding"/>
    <property type="evidence" value="ECO:0007669"/>
    <property type="project" value="InterPro"/>
</dbReference>
<dbReference type="Pfam" id="PF01381">
    <property type="entry name" value="HTH_3"/>
    <property type="match status" value="1"/>
</dbReference>
<dbReference type="SMART" id="SM00530">
    <property type="entry name" value="HTH_XRE"/>
    <property type="match status" value="1"/>
</dbReference>